<dbReference type="Pfam" id="PF25585">
    <property type="entry name" value="zf-CCCH_DUS3L"/>
    <property type="match status" value="2"/>
</dbReference>
<reference evidence="23 24" key="1">
    <citation type="submission" date="2016-07" db="EMBL/GenBank/DDBJ databases">
        <title>Pervasive Adenine N6-methylation of Active Genes in Fungi.</title>
        <authorList>
            <consortium name="DOE Joint Genome Institute"/>
            <person name="Mondo S.J."/>
            <person name="Dannebaum R.O."/>
            <person name="Kuo R.C."/>
            <person name="Labutti K."/>
            <person name="Haridas S."/>
            <person name="Kuo A."/>
            <person name="Salamov A."/>
            <person name="Ahrendt S.R."/>
            <person name="Lipzen A."/>
            <person name="Sullivan W."/>
            <person name="Andreopoulos W.B."/>
            <person name="Clum A."/>
            <person name="Lindquist E."/>
            <person name="Daum C."/>
            <person name="Ramamoorthy G.K."/>
            <person name="Gryganskyi A."/>
            <person name="Culley D."/>
            <person name="Magnuson J.K."/>
            <person name="James T.Y."/>
            <person name="O'Malley M.A."/>
            <person name="Stajich J.E."/>
            <person name="Spatafora J.W."/>
            <person name="Visel A."/>
            <person name="Grigoriev I.V."/>
        </authorList>
    </citation>
    <scope>NUCLEOTIDE SEQUENCE [LARGE SCALE GENOMIC DNA]</scope>
    <source>
        <strain evidence="23 24">NRRL 2496</strain>
    </source>
</reference>
<dbReference type="Proteomes" id="UP000242180">
    <property type="component" value="Unassembled WGS sequence"/>
</dbReference>
<keyword evidence="8 19" id="KW-0479">Metal-binding</keyword>
<evidence type="ECO:0000256" key="17">
    <source>
        <dbReference type="ARBA" id="ARBA00049447"/>
    </source>
</evidence>
<keyword evidence="13 20" id="KW-0560">Oxidoreductase</keyword>
<evidence type="ECO:0000256" key="20">
    <source>
        <dbReference type="RuleBase" id="RU291113"/>
    </source>
</evidence>
<dbReference type="PANTHER" id="PTHR45846:SF1">
    <property type="entry name" value="TRNA-DIHYDROURIDINE(47) SYNTHASE [NAD(P)(+)]-LIKE"/>
    <property type="match status" value="1"/>
</dbReference>
<dbReference type="SUPFAM" id="SSF51395">
    <property type="entry name" value="FMN-linked oxidoreductases"/>
    <property type="match status" value="1"/>
</dbReference>
<dbReference type="CDD" id="cd02801">
    <property type="entry name" value="DUS_like_FMN"/>
    <property type="match status" value="1"/>
</dbReference>
<evidence type="ECO:0000256" key="1">
    <source>
        <dbReference type="ARBA" id="ARBA00001917"/>
    </source>
</evidence>
<dbReference type="OrthoDB" id="259935at2759"/>
<feature type="compositionally biased region" description="Basic residues" evidence="21">
    <location>
        <begin position="55"/>
        <end position="66"/>
    </location>
</feature>
<dbReference type="GO" id="GO:0102265">
    <property type="term" value="F:tRNA-dihydrouridine47 synthase activity"/>
    <property type="evidence" value="ECO:0007669"/>
    <property type="project" value="UniProtKB-EC"/>
</dbReference>
<comment type="catalytic activity">
    <reaction evidence="17">
        <text>a 5,6-dihydrouridine in mRNA + NADP(+) = a uridine in mRNA + NADPH + H(+)</text>
        <dbReference type="Rhea" id="RHEA:69855"/>
        <dbReference type="Rhea" id="RHEA-COMP:14658"/>
        <dbReference type="Rhea" id="RHEA-COMP:17789"/>
        <dbReference type="ChEBI" id="CHEBI:15378"/>
        <dbReference type="ChEBI" id="CHEBI:57783"/>
        <dbReference type="ChEBI" id="CHEBI:58349"/>
        <dbReference type="ChEBI" id="CHEBI:65315"/>
        <dbReference type="ChEBI" id="CHEBI:74443"/>
    </reaction>
    <physiologicalReaction direction="right-to-left" evidence="17">
        <dbReference type="Rhea" id="RHEA:69857"/>
    </physiologicalReaction>
</comment>
<dbReference type="GO" id="GO:0050660">
    <property type="term" value="F:flavin adenine dinucleotide binding"/>
    <property type="evidence" value="ECO:0007669"/>
    <property type="project" value="UniProtKB-UniRule"/>
</dbReference>
<keyword evidence="11 19" id="KW-0862">Zinc</keyword>
<keyword evidence="7 20" id="KW-0819">tRNA processing</keyword>
<dbReference type="FunCoup" id="A0A1X2HCL5">
    <property type="interactions" value="483"/>
</dbReference>
<accession>A0A1X2HCL5</accession>
<evidence type="ECO:0000256" key="21">
    <source>
        <dbReference type="SAM" id="MobiDB-lite"/>
    </source>
</evidence>
<dbReference type="InterPro" id="IPR018517">
    <property type="entry name" value="tRNA_hU_synthase_CS"/>
</dbReference>
<keyword evidence="10 19" id="KW-0863">Zinc-finger</keyword>
<dbReference type="InterPro" id="IPR035587">
    <property type="entry name" value="DUS-like_FMN-bd"/>
</dbReference>
<evidence type="ECO:0000256" key="15">
    <source>
        <dbReference type="ARBA" id="ARBA00048266"/>
    </source>
</evidence>
<comment type="caution">
    <text evidence="23">The sequence shown here is derived from an EMBL/GenBank/DDBJ whole genome shotgun (WGS) entry which is preliminary data.</text>
</comment>
<dbReference type="GO" id="GO:0006397">
    <property type="term" value="P:mRNA processing"/>
    <property type="evidence" value="ECO:0007669"/>
    <property type="project" value="UniProtKB-KW"/>
</dbReference>
<evidence type="ECO:0000256" key="4">
    <source>
        <dbReference type="ARBA" id="ARBA00022630"/>
    </source>
</evidence>
<evidence type="ECO:0000256" key="14">
    <source>
        <dbReference type="ARBA" id="ARBA00023027"/>
    </source>
</evidence>
<keyword evidence="4 20" id="KW-0285">Flavoprotein</keyword>
<dbReference type="Gene3D" id="3.20.20.70">
    <property type="entry name" value="Aldolase class I"/>
    <property type="match status" value="1"/>
</dbReference>
<evidence type="ECO:0000256" key="7">
    <source>
        <dbReference type="ARBA" id="ARBA00022694"/>
    </source>
</evidence>
<keyword evidence="5 20" id="KW-0288">FMN</keyword>
<dbReference type="GO" id="GO:0106414">
    <property type="term" value="F:mRNA dihydrouridine synthase activity"/>
    <property type="evidence" value="ECO:0007669"/>
    <property type="project" value="RHEA"/>
</dbReference>
<feature type="compositionally biased region" description="Basic and acidic residues" evidence="21">
    <location>
        <begin position="1"/>
        <end position="21"/>
    </location>
</feature>
<comment type="catalytic activity">
    <reaction evidence="18">
        <text>5,6-dihydrouridine(47) in tRNA + NADP(+) = uridine(47) in tRNA + NADPH + H(+)</text>
        <dbReference type="Rhea" id="RHEA:53360"/>
        <dbReference type="Rhea" id="RHEA-COMP:13539"/>
        <dbReference type="Rhea" id="RHEA-COMP:13540"/>
        <dbReference type="ChEBI" id="CHEBI:15378"/>
        <dbReference type="ChEBI" id="CHEBI:57783"/>
        <dbReference type="ChEBI" id="CHEBI:58349"/>
        <dbReference type="ChEBI" id="CHEBI:65315"/>
        <dbReference type="ChEBI" id="CHEBI:74443"/>
        <dbReference type="EC" id="1.3.1.89"/>
    </reaction>
    <physiologicalReaction direction="right-to-left" evidence="18">
        <dbReference type="Rhea" id="RHEA:53362"/>
    </physiologicalReaction>
</comment>
<keyword evidence="14 20" id="KW-0520">NAD</keyword>
<comment type="cofactor">
    <cofactor evidence="1 20">
        <name>FMN</name>
        <dbReference type="ChEBI" id="CHEBI:58210"/>
    </cofactor>
</comment>
<evidence type="ECO:0000256" key="3">
    <source>
        <dbReference type="ARBA" id="ARBA00022143"/>
    </source>
</evidence>
<evidence type="ECO:0000313" key="24">
    <source>
        <dbReference type="Proteomes" id="UP000242180"/>
    </source>
</evidence>
<evidence type="ECO:0000256" key="9">
    <source>
        <dbReference type="ARBA" id="ARBA00022737"/>
    </source>
</evidence>
<comment type="catalytic activity">
    <reaction evidence="15">
        <text>5,6-dihydrouridine(47) in tRNA + NAD(+) = uridine(47) in tRNA + NADH + H(+)</text>
        <dbReference type="Rhea" id="RHEA:53364"/>
        <dbReference type="Rhea" id="RHEA-COMP:13539"/>
        <dbReference type="Rhea" id="RHEA-COMP:13540"/>
        <dbReference type="ChEBI" id="CHEBI:15378"/>
        <dbReference type="ChEBI" id="CHEBI:57540"/>
        <dbReference type="ChEBI" id="CHEBI:57945"/>
        <dbReference type="ChEBI" id="CHEBI:65315"/>
        <dbReference type="ChEBI" id="CHEBI:74443"/>
        <dbReference type="EC" id="1.3.1.89"/>
    </reaction>
    <physiologicalReaction direction="right-to-left" evidence="15">
        <dbReference type="Rhea" id="RHEA:53366"/>
    </physiologicalReaction>
</comment>
<evidence type="ECO:0000256" key="6">
    <source>
        <dbReference type="ARBA" id="ARBA00022664"/>
    </source>
</evidence>
<dbReference type="PROSITE" id="PS01136">
    <property type="entry name" value="UPF0034"/>
    <property type="match status" value="1"/>
</dbReference>
<keyword evidence="9" id="KW-0677">Repeat</keyword>
<proteinExistence type="inferred from homology"/>
<feature type="region of interest" description="Disordered" evidence="21">
    <location>
        <begin position="191"/>
        <end position="236"/>
    </location>
</feature>
<dbReference type="EC" id="1.3.1.89" evidence="2 20"/>
<dbReference type="InterPro" id="IPR013785">
    <property type="entry name" value="Aldolase_TIM"/>
</dbReference>
<feature type="zinc finger region" description="C3H1-type" evidence="19">
    <location>
        <begin position="75"/>
        <end position="98"/>
    </location>
</feature>
<evidence type="ECO:0000259" key="22">
    <source>
        <dbReference type="PROSITE" id="PS50103"/>
    </source>
</evidence>
<dbReference type="InterPro" id="IPR036855">
    <property type="entry name" value="Znf_CCCH_sf"/>
</dbReference>
<dbReference type="SUPFAM" id="SSF90229">
    <property type="entry name" value="CCCH zinc finger"/>
    <property type="match status" value="1"/>
</dbReference>
<feature type="domain" description="C3H1-type" evidence="22">
    <location>
        <begin position="75"/>
        <end position="98"/>
    </location>
</feature>
<keyword evidence="24" id="KW-1185">Reference proteome</keyword>
<evidence type="ECO:0000256" key="11">
    <source>
        <dbReference type="ARBA" id="ARBA00022833"/>
    </source>
</evidence>
<sequence length="624" mass="71416">MSTERRSGEAPIKAEFRKERWFDDEEDQNLSANNAVFGDEEAEGQKFSNEDDKKKNRGANKGQRGKKRIVDQIRICNHIARAEECPFGEKCRHSHDLETYLATRPADLGDKCIQFDLFGKCRHGYKCRFLKAHLDENNKLIVNEELVKLNPKYTRNGLSSEMQRALNKRKYGFPKFNSVFVPFVKAKAEAEKKRKLEDQSEEASKRVALEGENGEAVKPEGSNDTAGQEKASEDINPTPAEVKEKIEDKTVQHTAEEFKLGAIDTEKPFKKTIDFRDKTYLAPLTTVGNLPFRRICKEYGVDITCGEMALVKNLLQGQQSEWALTKRHVSEDIFGIQICGSKPEMVAQACEVINQEVDVDFVDLNMGCPIDLVCNTGSGSALPEQKTKMARVLQGMRLMMDTPVTVKFRTGYKEGVFTTHKLMPIFENLNISLATLHGRSRQQRYTRLANWDFIQQLKSQSETIPIYGNGDVLSFEDYNRHKAETGVDGIMVGRGALIKPWIFDEIKQQRHWDISSRERFDMMRRFCDYGLEHWGTDSQGVNITRRFLCEWQSFLYRYIPVGLLEVLPQRINDRAPPFTGRDDLETLMASPRSADWVKLSEMFLGPAPEDFKFVPKHKSNSFEG</sequence>
<dbReference type="GO" id="GO:0008270">
    <property type="term" value="F:zinc ion binding"/>
    <property type="evidence" value="ECO:0007669"/>
    <property type="project" value="UniProtKB-KW"/>
</dbReference>
<feature type="compositionally biased region" description="Basic and acidic residues" evidence="21">
    <location>
        <begin position="191"/>
        <end position="209"/>
    </location>
</feature>
<dbReference type="Pfam" id="PF01207">
    <property type="entry name" value="Dus"/>
    <property type="match status" value="1"/>
</dbReference>
<comment type="similarity">
    <text evidence="20">Belongs to the dus family. Dus3 subfamily.</text>
</comment>
<dbReference type="FunFam" id="3.20.20.70:FF:000067">
    <property type="entry name" value="tRNA-dihydrouridine(47) synthase [NAD(P)(+)]"/>
    <property type="match status" value="1"/>
</dbReference>
<gene>
    <name evidence="23" type="ORF">BCR43DRAFT_491854</name>
</gene>
<evidence type="ECO:0000256" key="12">
    <source>
        <dbReference type="ARBA" id="ARBA00022857"/>
    </source>
</evidence>
<feature type="region of interest" description="Disordered" evidence="21">
    <location>
        <begin position="1"/>
        <end position="66"/>
    </location>
</feature>
<evidence type="ECO:0000256" key="10">
    <source>
        <dbReference type="ARBA" id="ARBA00022771"/>
    </source>
</evidence>
<dbReference type="EMBL" id="MCGN01000005">
    <property type="protein sequence ID" value="ORY96527.1"/>
    <property type="molecule type" value="Genomic_DNA"/>
</dbReference>
<evidence type="ECO:0000256" key="13">
    <source>
        <dbReference type="ARBA" id="ARBA00023002"/>
    </source>
</evidence>
<dbReference type="Gene3D" id="4.10.1000.10">
    <property type="entry name" value="Zinc finger, CCCH-type"/>
    <property type="match status" value="1"/>
</dbReference>
<dbReference type="OMA" id="WSYIAEC"/>
<organism evidence="23 24">
    <name type="scientific">Syncephalastrum racemosum</name>
    <name type="common">Filamentous fungus</name>
    <dbReference type="NCBI Taxonomy" id="13706"/>
    <lineage>
        <taxon>Eukaryota</taxon>
        <taxon>Fungi</taxon>
        <taxon>Fungi incertae sedis</taxon>
        <taxon>Mucoromycota</taxon>
        <taxon>Mucoromycotina</taxon>
        <taxon>Mucoromycetes</taxon>
        <taxon>Mucorales</taxon>
        <taxon>Syncephalastraceae</taxon>
        <taxon>Syncephalastrum</taxon>
    </lineage>
</organism>
<dbReference type="STRING" id="13706.A0A1X2HCL5"/>
<dbReference type="AlphaFoldDB" id="A0A1X2HCL5"/>
<keyword evidence="6" id="KW-0507">mRNA processing</keyword>
<evidence type="ECO:0000256" key="16">
    <source>
        <dbReference type="ARBA" id="ARBA00048342"/>
    </source>
</evidence>
<evidence type="ECO:0000256" key="2">
    <source>
        <dbReference type="ARBA" id="ARBA00012376"/>
    </source>
</evidence>
<dbReference type="PANTHER" id="PTHR45846">
    <property type="entry name" value="TRNA-DIHYDROURIDINE(47) SYNTHASE [NAD(P)(+)]-LIKE"/>
    <property type="match status" value="1"/>
</dbReference>
<evidence type="ECO:0000313" key="23">
    <source>
        <dbReference type="EMBL" id="ORY96527.1"/>
    </source>
</evidence>
<keyword evidence="12 20" id="KW-0521">NADP</keyword>
<name>A0A1X2HCL5_SYNRA</name>
<protein>
    <recommendedName>
        <fullName evidence="3 20">tRNA-dihydrouridine(47) synthase [NAD(P)(+)]</fullName>
        <ecNumber evidence="2 20">1.3.1.89</ecNumber>
    </recommendedName>
    <alternativeName>
        <fullName evidence="20">tRNA-dihydrouridine synthase 3</fullName>
    </alternativeName>
</protein>
<dbReference type="GO" id="GO:0034399">
    <property type="term" value="C:nuclear periphery"/>
    <property type="evidence" value="ECO:0007669"/>
    <property type="project" value="EnsemblFungi"/>
</dbReference>
<evidence type="ECO:0000256" key="5">
    <source>
        <dbReference type="ARBA" id="ARBA00022643"/>
    </source>
</evidence>
<evidence type="ECO:0000256" key="8">
    <source>
        <dbReference type="ARBA" id="ARBA00022723"/>
    </source>
</evidence>
<dbReference type="PROSITE" id="PS50103">
    <property type="entry name" value="ZF_C3H1"/>
    <property type="match status" value="1"/>
</dbReference>
<dbReference type="InterPro" id="IPR000571">
    <property type="entry name" value="Znf_CCCH"/>
</dbReference>
<comment type="catalytic activity">
    <reaction evidence="16">
        <text>a 5,6-dihydrouridine in mRNA + NAD(+) = a uridine in mRNA + NADH + H(+)</text>
        <dbReference type="Rhea" id="RHEA:69851"/>
        <dbReference type="Rhea" id="RHEA-COMP:14658"/>
        <dbReference type="Rhea" id="RHEA-COMP:17789"/>
        <dbReference type="ChEBI" id="CHEBI:15378"/>
        <dbReference type="ChEBI" id="CHEBI:57540"/>
        <dbReference type="ChEBI" id="CHEBI:57945"/>
        <dbReference type="ChEBI" id="CHEBI:65315"/>
        <dbReference type="ChEBI" id="CHEBI:74443"/>
    </reaction>
    <physiologicalReaction direction="right-to-left" evidence="16">
        <dbReference type="Rhea" id="RHEA:69853"/>
    </physiologicalReaction>
</comment>
<dbReference type="GO" id="GO:0003723">
    <property type="term" value="F:RNA binding"/>
    <property type="evidence" value="ECO:0007669"/>
    <property type="project" value="TreeGrafter"/>
</dbReference>
<evidence type="ECO:0000256" key="18">
    <source>
        <dbReference type="ARBA" id="ARBA00049513"/>
    </source>
</evidence>
<comment type="function">
    <text evidence="20">Catalyzes the synthesis of dihydrouridine, a modified base found in the D-loop of most tRNAs. Specifically modifies U47 in cytoplasmic tRNAs.</text>
</comment>
<evidence type="ECO:0000256" key="19">
    <source>
        <dbReference type="PROSITE-ProRule" id="PRU00723"/>
    </source>
</evidence>
<dbReference type="InParanoid" id="A0A1X2HCL5"/>